<feature type="region of interest" description="Disordered" evidence="1">
    <location>
        <begin position="605"/>
        <end position="630"/>
    </location>
</feature>
<gene>
    <name evidence="2" type="ORF">BDZ90DRAFT_123379</name>
</gene>
<dbReference type="GeneID" id="37025130"/>
<accession>A0A316UHN7</accession>
<organism evidence="2 3">
    <name type="scientific">Jaminaea rosea</name>
    <dbReference type="NCBI Taxonomy" id="1569628"/>
    <lineage>
        <taxon>Eukaryota</taxon>
        <taxon>Fungi</taxon>
        <taxon>Dikarya</taxon>
        <taxon>Basidiomycota</taxon>
        <taxon>Ustilaginomycotina</taxon>
        <taxon>Exobasidiomycetes</taxon>
        <taxon>Microstromatales</taxon>
        <taxon>Microstromatales incertae sedis</taxon>
        <taxon>Jaminaea</taxon>
    </lineage>
</organism>
<dbReference type="EMBL" id="KZ819681">
    <property type="protein sequence ID" value="PWN24408.1"/>
    <property type="molecule type" value="Genomic_DNA"/>
</dbReference>
<sequence>MLEHVSPTTAHLQRATRFQPTAWYRRLQQEGDVRERVERAAQQAMDKATPVGRAIWDVLDHGDPEDLKSLDWWQQFWHLSCNANFAKGKDARKMGAAVYIFVGFKQRRLSAVYGGRTGWQDFRCVEHMTDLILNKNGCKVHRVIRECDSFAIFNVFEDTSAHADTAEGWADRASIEPIWAHIIGGFNEDEAFVSARRKYGLPAWSGVVGCNRTRCFEAPEGQRGGSDYMGIIRDRDIKQMIVRKKRYCRRMVNATAKQRGTARAKWVVLFNATRDIEQATLHQRLWDTGLHIVPRSSQSRLLCGLYLNVRMARLLQEKDGTFLEWSLFLGIGQGSSLPFLSPYDAALFEDVALIAVRDGRVVVLTWKHAPLPPSVRRGFNEVFTLLPYDLAQPRIAAHLSVAQALDQTLPPPGQWDKLSDLDKMAFLGLFFVAGSGHLRMGRYVLPTMTRGCKREGEKLEALRRFTGHYNASMGEYSAASILFAADRGDDNSHPAVDMDRKSSRPRRNWRLLIRDKASPTGWAPFPYALDPGPDRPEGRLICVWLEVFRHIDRHVGGAQPDIPLLFLPKSCPLEMSGRRSDRATKGLHQYKPGFIRLTRSCANAPRQDSAPYTLQRRRSGAVDGRQVEEDVRQSPSVECWFRSAQGEGPEDAGEANGRRHALAGQAGLGGGLSRSRKGHAAYQTAASSRPDRRLHLGGRREGGRNAPRVGGGRRASGRSGRQ</sequence>
<evidence type="ECO:0000313" key="2">
    <source>
        <dbReference type="EMBL" id="PWN24408.1"/>
    </source>
</evidence>
<evidence type="ECO:0000313" key="3">
    <source>
        <dbReference type="Proteomes" id="UP000245884"/>
    </source>
</evidence>
<name>A0A316UHN7_9BASI</name>
<keyword evidence="3" id="KW-1185">Reference proteome</keyword>
<dbReference type="Proteomes" id="UP000245884">
    <property type="component" value="Unassembled WGS sequence"/>
</dbReference>
<feature type="region of interest" description="Disordered" evidence="1">
    <location>
        <begin position="664"/>
        <end position="722"/>
    </location>
</feature>
<dbReference type="AlphaFoldDB" id="A0A316UHN7"/>
<evidence type="ECO:0000256" key="1">
    <source>
        <dbReference type="SAM" id="MobiDB-lite"/>
    </source>
</evidence>
<feature type="compositionally biased region" description="Basic and acidic residues" evidence="1">
    <location>
        <begin position="689"/>
        <end position="703"/>
    </location>
</feature>
<reference evidence="2 3" key="1">
    <citation type="journal article" date="2018" name="Mol. Biol. Evol.">
        <title>Broad Genomic Sampling Reveals a Smut Pathogenic Ancestry of the Fungal Clade Ustilaginomycotina.</title>
        <authorList>
            <person name="Kijpornyongpan T."/>
            <person name="Mondo S.J."/>
            <person name="Barry K."/>
            <person name="Sandor L."/>
            <person name="Lee J."/>
            <person name="Lipzen A."/>
            <person name="Pangilinan J."/>
            <person name="LaButti K."/>
            <person name="Hainaut M."/>
            <person name="Henrissat B."/>
            <person name="Grigoriev I.V."/>
            <person name="Spatafora J.W."/>
            <person name="Aime M.C."/>
        </authorList>
    </citation>
    <scope>NUCLEOTIDE SEQUENCE [LARGE SCALE GENOMIC DNA]</scope>
    <source>
        <strain evidence="2 3">MCA 5214</strain>
    </source>
</reference>
<dbReference type="RefSeq" id="XP_025359020.1">
    <property type="nucleotide sequence ID" value="XM_025503307.1"/>
</dbReference>
<protein>
    <submittedName>
        <fullName evidence="2">Uncharacterized protein</fullName>
    </submittedName>
</protein>
<proteinExistence type="predicted"/>